<dbReference type="PROSITE" id="PS01124">
    <property type="entry name" value="HTH_ARAC_FAMILY_2"/>
    <property type="match status" value="1"/>
</dbReference>
<dbReference type="GO" id="GO:0043565">
    <property type="term" value="F:sequence-specific DNA binding"/>
    <property type="evidence" value="ECO:0007669"/>
    <property type="project" value="InterPro"/>
</dbReference>
<gene>
    <name evidence="5" type="ORF">SAMN05444420_101437</name>
</gene>
<dbReference type="Proteomes" id="UP000182771">
    <property type="component" value="Unassembled WGS sequence"/>
</dbReference>
<feature type="domain" description="HTH araC/xylS-type" evidence="4">
    <location>
        <begin position="232"/>
        <end position="330"/>
    </location>
</feature>
<name>A0A1H2RGC0_9FLAO</name>
<keyword evidence="2 5" id="KW-0238">DNA-binding</keyword>
<accession>A0A1H2RGC0</accession>
<keyword evidence="3" id="KW-0804">Transcription</keyword>
<evidence type="ECO:0000256" key="1">
    <source>
        <dbReference type="ARBA" id="ARBA00023015"/>
    </source>
</evidence>
<evidence type="ECO:0000256" key="3">
    <source>
        <dbReference type="ARBA" id="ARBA00023163"/>
    </source>
</evidence>
<dbReference type="PRINTS" id="PR00032">
    <property type="entry name" value="HTHARAC"/>
</dbReference>
<evidence type="ECO:0000256" key="2">
    <source>
        <dbReference type="ARBA" id="ARBA00023125"/>
    </source>
</evidence>
<dbReference type="InterPro" id="IPR053142">
    <property type="entry name" value="PchR_regulatory_protein"/>
</dbReference>
<dbReference type="InterPro" id="IPR009057">
    <property type="entry name" value="Homeodomain-like_sf"/>
</dbReference>
<dbReference type="GO" id="GO:0003700">
    <property type="term" value="F:DNA-binding transcription factor activity"/>
    <property type="evidence" value="ECO:0007669"/>
    <property type="project" value="InterPro"/>
</dbReference>
<dbReference type="InterPro" id="IPR018060">
    <property type="entry name" value="HTH_AraC"/>
</dbReference>
<protein>
    <submittedName>
        <fullName evidence="5">AraC-type DNA-binding protein</fullName>
    </submittedName>
</protein>
<dbReference type="InterPro" id="IPR020449">
    <property type="entry name" value="Tscrpt_reg_AraC-type_HTH"/>
</dbReference>
<sequence length="330" mass="38081">MMKRLTTEDLQELTVEQEAPLIKDEREMERYYGYLQNDIVTFVTCGKQIGKHTYYNWQAQIKENYSFEGRMSIPSVRFHFAIKSRKKSCVDVAGQLVSASQGEHNVFFCKEECSGKDIFIKNDNLEIITIAISEAEFAQMAQQYPDSFMAIYERYQRGGSFLLNPYGCYCTPVQMQTILQQLNNTELLGNAAGVYADLKVLELFLLQFHLLNTQKYQNYQYCKTHTDIDKIHEVSELIIHDLQHTPSISELAKGVGMNEKKLCYGFKEVFGNTIFGYLYDYKMNLARQLLLHTDKSIGEIALQCGYEHLSHFSSAFKRKFGRSPQGVRGN</sequence>
<comment type="caution">
    <text evidence="5">The sequence shown here is derived from an EMBL/GenBank/DDBJ whole genome shotgun (WGS) entry which is preliminary data.</text>
</comment>
<dbReference type="SMART" id="SM00342">
    <property type="entry name" value="HTH_ARAC"/>
    <property type="match status" value="1"/>
</dbReference>
<dbReference type="PANTHER" id="PTHR47893:SF1">
    <property type="entry name" value="REGULATORY PROTEIN PCHR"/>
    <property type="match status" value="1"/>
</dbReference>
<dbReference type="SUPFAM" id="SSF46689">
    <property type="entry name" value="Homeodomain-like"/>
    <property type="match status" value="2"/>
</dbReference>
<evidence type="ECO:0000313" key="6">
    <source>
        <dbReference type="Proteomes" id="UP000182771"/>
    </source>
</evidence>
<dbReference type="AlphaFoldDB" id="A0A1H2RGC0"/>
<keyword evidence="1" id="KW-0805">Transcription regulation</keyword>
<dbReference type="Gene3D" id="1.10.10.60">
    <property type="entry name" value="Homeodomain-like"/>
    <property type="match status" value="2"/>
</dbReference>
<dbReference type="EMBL" id="FNND01000001">
    <property type="protein sequence ID" value="SDW17699.1"/>
    <property type="molecule type" value="Genomic_DNA"/>
</dbReference>
<dbReference type="Pfam" id="PF12833">
    <property type="entry name" value="HTH_18"/>
    <property type="match status" value="1"/>
</dbReference>
<proteinExistence type="predicted"/>
<keyword evidence="6" id="KW-1185">Reference proteome</keyword>
<dbReference type="InterPro" id="IPR018062">
    <property type="entry name" value="HTH_AraC-typ_CS"/>
</dbReference>
<dbReference type="PANTHER" id="PTHR47893">
    <property type="entry name" value="REGULATORY PROTEIN PCHR"/>
    <property type="match status" value="1"/>
</dbReference>
<evidence type="ECO:0000259" key="4">
    <source>
        <dbReference type="PROSITE" id="PS01124"/>
    </source>
</evidence>
<organism evidence="5 6">
    <name type="scientific">Capnocytophaga granulosa</name>
    <dbReference type="NCBI Taxonomy" id="45242"/>
    <lineage>
        <taxon>Bacteria</taxon>
        <taxon>Pseudomonadati</taxon>
        <taxon>Bacteroidota</taxon>
        <taxon>Flavobacteriia</taxon>
        <taxon>Flavobacteriales</taxon>
        <taxon>Flavobacteriaceae</taxon>
        <taxon>Capnocytophaga</taxon>
    </lineage>
</organism>
<dbReference type="PROSITE" id="PS00041">
    <property type="entry name" value="HTH_ARAC_FAMILY_1"/>
    <property type="match status" value="1"/>
</dbReference>
<evidence type="ECO:0000313" key="5">
    <source>
        <dbReference type="EMBL" id="SDW17699.1"/>
    </source>
</evidence>
<reference evidence="5 6" key="1">
    <citation type="submission" date="2016-10" db="EMBL/GenBank/DDBJ databases">
        <authorList>
            <person name="Varghese N."/>
            <person name="Submissions S."/>
        </authorList>
    </citation>
    <scope>NUCLEOTIDE SEQUENCE [LARGE SCALE GENOMIC DNA]</scope>
    <source>
        <strain evidence="5 6">DSM 11449</strain>
    </source>
</reference>